<dbReference type="PANTHER" id="PTHR39087">
    <property type="entry name" value="UPF0104 MEMBRANE PROTEIN MJ1595"/>
    <property type="match status" value="1"/>
</dbReference>
<comment type="subcellular location">
    <subcellularLocation>
        <location evidence="1">Cell membrane</location>
        <topology evidence="1">Multi-pass membrane protein</topology>
    </subcellularLocation>
</comment>
<feature type="transmembrane region" description="Helical" evidence="6">
    <location>
        <begin position="28"/>
        <end position="48"/>
    </location>
</feature>
<proteinExistence type="predicted"/>
<feature type="transmembrane region" description="Helical" evidence="6">
    <location>
        <begin position="166"/>
        <end position="185"/>
    </location>
</feature>
<dbReference type="PANTHER" id="PTHR39087:SF2">
    <property type="entry name" value="UPF0104 MEMBRANE PROTEIN MJ1595"/>
    <property type="match status" value="1"/>
</dbReference>
<dbReference type="RefSeq" id="WP_388114845.1">
    <property type="nucleotide sequence ID" value="NZ_JBIAHM010000024.1"/>
</dbReference>
<evidence type="ECO:0000256" key="4">
    <source>
        <dbReference type="ARBA" id="ARBA00022989"/>
    </source>
</evidence>
<keyword evidence="4 6" id="KW-1133">Transmembrane helix</keyword>
<gene>
    <name evidence="7" type="ORF">ACFYNQ_47380</name>
</gene>
<feature type="transmembrane region" description="Helical" evidence="6">
    <location>
        <begin position="269"/>
        <end position="289"/>
    </location>
</feature>
<evidence type="ECO:0000256" key="1">
    <source>
        <dbReference type="ARBA" id="ARBA00004651"/>
    </source>
</evidence>
<name>A0ABW6MKS4_9ACTN</name>
<evidence type="ECO:0000313" key="8">
    <source>
        <dbReference type="Proteomes" id="UP001601303"/>
    </source>
</evidence>
<dbReference type="EMBL" id="JBIAHM010000024">
    <property type="protein sequence ID" value="MFE9606147.1"/>
    <property type="molecule type" value="Genomic_DNA"/>
</dbReference>
<feature type="transmembrane region" description="Helical" evidence="6">
    <location>
        <begin position="135"/>
        <end position="160"/>
    </location>
</feature>
<keyword evidence="2" id="KW-1003">Cell membrane</keyword>
<sequence length="356" mass="38209">MHAPDTTAITPEPADTAPHRTRRWLRPVVITVLLALFTTELVLGWPSLAAALSQLRAPRLNWFAVALVAEVAAMGCYARMQRRLLRSAGVIVPIQKHVALAYAAHSLSVTLPGGPAFSTHFNYQQMRRFGATPAVASWCIALSGILSATALAVVTAISAIASDGSLQWHSLVTLGLAVLLLTVGIRRITRHPEKVEPATRAALAKVNKLRHLPETQGLDRIRGFVEQLRTARLQPRHAVAAAVFAVLNWLLDAGCLWLCFHAISDTQISNAQLLLAFCAGMAAGTLTIIPGGLGIIDSALVLGLVTGGVATSTAIATVVLYRIISFGFIIGVGWITWLVIRRHNRREPVVQVVEGP</sequence>
<comment type="caution">
    <text evidence="7">The sequence shown here is derived from an EMBL/GenBank/DDBJ whole genome shotgun (WGS) entry which is preliminary data.</text>
</comment>
<protein>
    <submittedName>
        <fullName evidence="7">YbhN family protein</fullName>
    </submittedName>
</protein>
<evidence type="ECO:0000256" key="5">
    <source>
        <dbReference type="ARBA" id="ARBA00023136"/>
    </source>
</evidence>
<reference evidence="7 8" key="1">
    <citation type="submission" date="2024-10" db="EMBL/GenBank/DDBJ databases">
        <title>The Natural Products Discovery Center: Release of the First 8490 Sequenced Strains for Exploring Actinobacteria Biosynthetic Diversity.</title>
        <authorList>
            <person name="Kalkreuter E."/>
            <person name="Kautsar S.A."/>
            <person name="Yang D."/>
            <person name="Bader C.D."/>
            <person name="Teijaro C.N."/>
            <person name="Fluegel L."/>
            <person name="Davis C.M."/>
            <person name="Simpson J.R."/>
            <person name="Lauterbach L."/>
            <person name="Steele A.D."/>
            <person name="Gui C."/>
            <person name="Meng S."/>
            <person name="Li G."/>
            <person name="Viehrig K."/>
            <person name="Ye F."/>
            <person name="Su P."/>
            <person name="Kiefer A.F."/>
            <person name="Nichols A."/>
            <person name="Cepeda A.J."/>
            <person name="Yan W."/>
            <person name="Fan B."/>
            <person name="Jiang Y."/>
            <person name="Adhikari A."/>
            <person name="Zheng C.-J."/>
            <person name="Schuster L."/>
            <person name="Cowan T.M."/>
            <person name="Smanski M.J."/>
            <person name="Chevrette M.G."/>
            <person name="De Carvalho L.P.S."/>
            <person name="Shen B."/>
        </authorList>
    </citation>
    <scope>NUCLEOTIDE SEQUENCE [LARGE SCALE GENOMIC DNA]</scope>
    <source>
        <strain evidence="7 8">NPDC006488</strain>
    </source>
</reference>
<feature type="transmembrane region" description="Helical" evidence="6">
    <location>
        <begin position="321"/>
        <end position="340"/>
    </location>
</feature>
<feature type="transmembrane region" description="Helical" evidence="6">
    <location>
        <begin position="60"/>
        <end position="78"/>
    </location>
</feature>
<evidence type="ECO:0000256" key="3">
    <source>
        <dbReference type="ARBA" id="ARBA00022692"/>
    </source>
</evidence>
<accession>A0ABW6MKS4</accession>
<keyword evidence="5 6" id="KW-0472">Membrane</keyword>
<evidence type="ECO:0000256" key="6">
    <source>
        <dbReference type="SAM" id="Phobius"/>
    </source>
</evidence>
<feature type="transmembrane region" description="Helical" evidence="6">
    <location>
        <begin position="238"/>
        <end position="263"/>
    </location>
</feature>
<dbReference type="Proteomes" id="UP001601303">
    <property type="component" value="Unassembled WGS sequence"/>
</dbReference>
<organism evidence="7 8">
    <name type="scientific">Streptomyces hokutonensis</name>
    <dbReference type="NCBI Taxonomy" id="1306990"/>
    <lineage>
        <taxon>Bacteria</taxon>
        <taxon>Bacillati</taxon>
        <taxon>Actinomycetota</taxon>
        <taxon>Actinomycetes</taxon>
        <taxon>Kitasatosporales</taxon>
        <taxon>Streptomycetaceae</taxon>
        <taxon>Streptomyces</taxon>
    </lineage>
</organism>
<keyword evidence="8" id="KW-1185">Reference proteome</keyword>
<dbReference type="InterPro" id="IPR022791">
    <property type="entry name" value="L-PG_synthase/AglD"/>
</dbReference>
<keyword evidence="3 6" id="KW-0812">Transmembrane</keyword>
<dbReference type="Pfam" id="PF03706">
    <property type="entry name" value="LPG_synthase_TM"/>
    <property type="match status" value="1"/>
</dbReference>
<feature type="transmembrane region" description="Helical" evidence="6">
    <location>
        <begin position="296"/>
        <end position="315"/>
    </location>
</feature>
<evidence type="ECO:0000256" key="2">
    <source>
        <dbReference type="ARBA" id="ARBA00022475"/>
    </source>
</evidence>
<dbReference type="NCBIfam" id="TIGR00374">
    <property type="entry name" value="flippase-like domain"/>
    <property type="match status" value="1"/>
</dbReference>
<evidence type="ECO:0000313" key="7">
    <source>
        <dbReference type="EMBL" id="MFE9606147.1"/>
    </source>
</evidence>